<sequence length="251" mass="27728">MARYELLDNVAHKDLRVVTRFGVGLGDPAGLVPAFPTEFAELQREYPIFLRREEGDKGFHAVALLGFDGGENLYLDGERWNAGYLPGAIARGPFLIGFQEQMQGGELRREPVIHVDLDHPRVSRDGQGVAVFLPKGGHSPYLDHVTTVLKGIHDGTEAGRAMYASLDALGLIEPVELDLRFDDANGARLTGLYGIDRERLAGLDAESLHGLHRTGLLEGVYLMLSSLYNMRRLIAEKQRRLRAQAETEQAG</sequence>
<dbReference type="Proteomes" id="UP001156873">
    <property type="component" value="Unassembled WGS sequence"/>
</dbReference>
<proteinExistence type="predicted"/>
<dbReference type="Pfam" id="PF07277">
    <property type="entry name" value="SapC"/>
    <property type="match status" value="1"/>
</dbReference>
<comment type="caution">
    <text evidence="1">The sequence shown here is derived from an EMBL/GenBank/DDBJ whole genome shotgun (WGS) entry which is preliminary data.</text>
</comment>
<evidence type="ECO:0000313" key="2">
    <source>
        <dbReference type="Proteomes" id="UP001156873"/>
    </source>
</evidence>
<evidence type="ECO:0000313" key="1">
    <source>
        <dbReference type="EMBL" id="MDH5833225.1"/>
    </source>
</evidence>
<dbReference type="EMBL" id="JARXRO010000012">
    <property type="protein sequence ID" value="MDH5833225.1"/>
    <property type="molecule type" value="Genomic_DNA"/>
</dbReference>
<name>A0ABT6JRC8_9GAMM</name>
<organism evidence="1 2">
    <name type="scientific">Luteimonas kalidii</name>
    <dbReference type="NCBI Taxonomy" id="3042025"/>
    <lineage>
        <taxon>Bacteria</taxon>
        <taxon>Pseudomonadati</taxon>
        <taxon>Pseudomonadota</taxon>
        <taxon>Gammaproteobacteria</taxon>
        <taxon>Lysobacterales</taxon>
        <taxon>Lysobacteraceae</taxon>
        <taxon>Luteimonas</taxon>
    </lineage>
</organism>
<dbReference type="RefSeq" id="WP_280577431.1">
    <property type="nucleotide sequence ID" value="NZ_JARXRO010000012.1"/>
</dbReference>
<protein>
    <submittedName>
        <fullName evidence="1">SapC family protein</fullName>
    </submittedName>
</protein>
<keyword evidence="2" id="KW-1185">Reference proteome</keyword>
<dbReference type="InterPro" id="IPR010836">
    <property type="entry name" value="SapC"/>
</dbReference>
<accession>A0ABT6JRC8</accession>
<gene>
    <name evidence="1" type="ORF">QFW81_04700</name>
</gene>
<reference evidence="1 2" key="1">
    <citation type="submission" date="2023-04" db="EMBL/GenBank/DDBJ databases">
        <title>Luteimonas sp. M1R5S59.</title>
        <authorList>
            <person name="Sun J.-Q."/>
        </authorList>
    </citation>
    <scope>NUCLEOTIDE SEQUENCE [LARGE SCALE GENOMIC DNA]</scope>
    <source>
        <strain evidence="1 2">M1R5S59</strain>
    </source>
</reference>